<comment type="caution">
    <text evidence="2">The sequence shown here is derived from an EMBL/GenBank/DDBJ whole genome shotgun (WGS) entry which is preliminary data.</text>
</comment>
<organism evidence="2 3">
    <name type="scientific">Colocasia esculenta</name>
    <name type="common">Wild taro</name>
    <name type="synonym">Arum esculentum</name>
    <dbReference type="NCBI Taxonomy" id="4460"/>
    <lineage>
        <taxon>Eukaryota</taxon>
        <taxon>Viridiplantae</taxon>
        <taxon>Streptophyta</taxon>
        <taxon>Embryophyta</taxon>
        <taxon>Tracheophyta</taxon>
        <taxon>Spermatophyta</taxon>
        <taxon>Magnoliopsida</taxon>
        <taxon>Liliopsida</taxon>
        <taxon>Araceae</taxon>
        <taxon>Aroideae</taxon>
        <taxon>Colocasieae</taxon>
        <taxon>Colocasia</taxon>
    </lineage>
</organism>
<accession>A0A843VZC0</accession>
<dbReference type="AlphaFoldDB" id="A0A843VZC0"/>
<evidence type="ECO:0000313" key="2">
    <source>
        <dbReference type="EMBL" id="MQM02259.1"/>
    </source>
</evidence>
<dbReference type="EMBL" id="NMUH01002823">
    <property type="protein sequence ID" value="MQM02259.1"/>
    <property type="molecule type" value="Genomic_DNA"/>
</dbReference>
<feature type="non-terminal residue" evidence="2">
    <location>
        <position position="62"/>
    </location>
</feature>
<feature type="region of interest" description="Disordered" evidence="1">
    <location>
        <begin position="26"/>
        <end position="62"/>
    </location>
</feature>
<sequence length="62" mass="6656">MGNLRCLTLLQPMALRRAHPRWMKRLLSPSPITQGKASIGVPSNSPSSGSSSSGRCISRPSH</sequence>
<gene>
    <name evidence="2" type="ORF">Taro_035024</name>
</gene>
<dbReference type="Proteomes" id="UP000652761">
    <property type="component" value="Unassembled WGS sequence"/>
</dbReference>
<feature type="compositionally biased region" description="Low complexity" evidence="1">
    <location>
        <begin position="38"/>
        <end position="62"/>
    </location>
</feature>
<proteinExistence type="predicted"/>
<protein>
    <submittedName>
        <fullName evidence="2">Uncharacterized protein</fullName>
    </submittedName>
</protein>
<reference evidence="2" key="1">
    <citation type="submission" date="2017-07" db="EMBL/GenBank/DDBJ databases">
        <title>Taro Niue Genome Assembly and Annotation.</title>
        <authorList>
            <person name="Atibalentja N."/>
            <person name="Keating K."/>
            <person name="Fields C.J."/>
        </authorList>
    </citation>
    <scope>NUCLEOTIDE SEQUENCE</scope>
    <source>
        <strain evidence="2">Niue_2</strain>
        <tissue evidence="2">Leaf</tissue>
    </source>
</reference>
<name>A0A843VZC0_COLES</name>
<keyword evidence="3" id="KW-1185">Reference proteome</keyword>
<evidence type="ECO:0000313" key="3">
    <source>
        <dbReference type="Proteomes" id="UP000652761"/>
    </source>
</evidence>
<evidence type="ECO:0000256" key="1">
    <source>
        <dbReference type="SAM" id="MobiDB-lite"/>
    </source>
</evidence>